<dbReference type="Proteomes" id="UP001275440">
    <property type="component" value="Unassembled WGS sequence"/>
</dbReference>
<evidence type="ECO:0000256" key="1">
    <source>
        <dbReference type="SAM" id="Phobius"/>
    </source>
</evidence>
<comment type="caution">
    <text evidence="2">The sequence shown here is derived from an EMBL/GenBank/DDBJ whole genome shotgun (WGS) entry which is preliminary data.</text>
</comment>
<protein>
    <submittedName>
        <fullName evidence="2">Uncharacterized protein</fullName>
    </submittedName>
</protein>
<keyword evidence="1" id="KW-1133">Transmembrane helix</keyword>
<dbReference type="EMBL" id="WBMO01000001">
    <property type="protein sequence ID" value="MDV2474360.1"/>
    <property type="molecule type" value="Genomic_DNA"/>
</dbReference>
<sequence>MADLSRGASAYDYCEMKHSDRRTLLISLGSLMVVLVAVAGGSWWLEQRRKPRSAPVTGA</sequence>
<gene>
    <name evidence="2" type="ORF">F8M49_01155</name>
</gene>
<reference evidence="2 3" key="1">
    <citation type="submission" date="2019-10" db="EMBL/GenBank/DDBJ databases">
        <title>Draft Genome Assembly of Rhodococcus zopfii DSM44189.</title>
        <authorList>
            <person name="Sutton J.M."/>
            <person name="Akob D.M."/>
            <person name="Bushman T.J."/>
        </authorList>
    </citation>
    <scope>NUCLEOTIDE SEQUENCE [LARGE SCALE GENOMIC DNA]</scope>
    <source>
        <strain evidence="2 3">DSM 44189</strain>
    </source>
</reference>
<organism evidence="2 3">
    <name type="scientific">Rhodococcus zopfii</name>
    <dbReference type="NCBI Taxonomy" id="43772"/>
    <lineage>
        <taxon>Bacteria</taxon>
        <taxon>Bacillati</taxon>
        <taxon>Actinomycetota</taxon>
        <taxon>Actinomycetes</taxon>
        <taxon>Mycobacteriales</taxon>
        <taxon>Nocardiaceae</taxon>
        <taxon>Rhodococcus</taxon>
    </lineage>
</organism>
<keyword evidence="1" id="KW-0472">Membrane</keyword>
<keyword evidence="3" id="KW-1185">Reference proteome</keyword>
<name>A0ABU3WK70_9NOCA</name>
<keyword evidence="1" id="KW-0812">Transmembrane</keyword>
<feature type="transmembrane region" description="Helical" evidence="1">
    <location>
        <begin position="24"/>
        <end position="45"/>
    </location>
</feature>
<evidence type="ECO:0000313" key="2">
    <source>
        <dbReference type="EMBL" id="MDV2474360.1"/>
    </source>
</evidence>
<accession>A0ABU3WK70</accession>
<proteinExistence type="predicted"/>
<evidence type="ECO:0000313" key="3">
    <source>
        <dbReference type="Proteomes" id="UP001275440"/>
    </source>
</evidence>